<dbReference type="CDD" id="cd06530">
    <property type="entry name" value="S26_SPase_I"/>
    <property type="match status" value="2"/>
</dbReference>
<dbReference type="GO" id="GO:0006465">
    <property type="term" value="P:signal peptide processing"/>
    <property type="evidence" value="ECO:0007669"/>
    <property type="project" value="InterPro"/>
</dbReference>
<dbReference type="InterPro" id="IPR036286">
    <property type="entry name" value="LexA/Signal_pep-like_sf"/>
</dbReference>
<keyword evidence="5" id="KW-0472">Membrane</keyword>
<evidence type="ECO:0000256" key="4">
    <source>
        <dbReference type="ARBA" id="ARBA00022801"/>
    </source>
</evidence>
<dbReference type="SUPFAM" id="SSF51306">
    <property type="entry name" value="LexA/Signal peptidase"/>
    <property type="match status" value="1"/>
</dbReference>
<dbReference type="GO" id="GO:0009003">
    <property type="term" value="F:signal peptidase activity"/>
    <property type="evidence" value="ECO:0007669"/>
    <property type="project" value="UniProtKB-EC"/>
</dbReference>
<accession>A0A415NBR0</accession>
<dbReference type="EMBL" id="QRPE01000005">
    <property type="protein sequence ID" value="RHL94346.1"/>
    <property type="molecule type" value="Genomic_DNA"/>
</dbReference>
<dbReference type="InterPro" id="IPR019756">
    <property type="entry name" value="Pept_S26A_signal_pept_1_Ser-AS"/>
</dbReference>
<evidence type="ECO:0000256" key="3">
    <source>
        <dbReference type="ARBA" id="ARBA00022670"/>
    </source>
</evidence>
<feature type="transmembrane region" description="Helical" evidence="5">
    <location>
        <begin position="12"/>
        <end position="36"/>
    </location>
</feature>
<comment type="subcellular location">
    <subcellularLocation>
        <location evidence="5">Membrane</location>
        <topology evidence="5">Single-pass type II membrane protein</topology>
    </subcellularLocation>
</comment>
<name>A0A415NBR0_9BACE</name>
<dbReference type="GO" id="GO:0016020">
    <property type="term" value="C:membrane"/>
    <property type="evidence" value="ECO:0007669"/>
    <property type="project" value="UniProtKB-SubCell"/>
</dbReference>
<dbReference type="RefSeq" id="WP_118422819.1">
    <property type="nucleotide sequence ID" value="NZ_JADNLS010000003.1"/>
</dbReference>
<keyword evidence="5" id="KW-1133">Transmembrane helix</keyword>
<sequence length="302" mass="35251">MTKNKSHKKKSLGWYLDLALNLILLFFGLVLVWILLQVTCIATFKIPSDSMEPALLDGDNILVNKCVMGGRLFNVWDALDNKETDISRLPGLSEVKRNDVLVFNFPYLEQRWDSIAFRVMKYYVKRCVALPGDTFEISRGHYKVHGYISELGNVESQDNLMRIVERGREVDYGIVMRGYPYSDIVDWDIMNFGPLYLPAKGDVIEMTSKHVALYRNAIEWEQKKKLLLRGDTVLLNDSVIHTYRFKENYYFVAGDKVMNSQDSRYWGLLPEPFIVGKAVRIWKSVDRNTDKIRWNRIFKKIE</sequence>
<dbReference type="PRINTS" id="PR00727">
    <property type="entry name" value="LEADERPTASE"/>
</dbReference>
<dbReference type="AlphaFoldDB" id="A0A415NBR0"/>
<dbReference type="Pfam" id="PF10502">
    <property type="entry name" value="Peptidase_S26"/>
    <property type="match status" value="1"/>
</dbReference>
<dbReference type="PROSITE" id="PS00501">
    <property type="entry name" value="SPASE_I_1"/>
    <property type="match status" value="1"/>
</dbReference>
<dbReference type="InterPro" id="IPR019533">
    <property type="entry name" value="Peptidase_S26"/>
</dbReference>
<keyword evidence="3 5" id="KW-0645">Protease</keyword>
<feature type="domain" description="Peptidase S26" evidence="6">
    <location>
        <begin position="21"/>
        <end position="282"/>
    </location>
</feature>
<dbReference type="PANTHER" id="PTHR43390:SF1">
    <property type="entry name" value="CHLOROPLAST PROCESSING PEPTIDASE"/>
    <property type="match status" value="1"/>
</dbReference>
<gene>
    <name evidence="7" type="primary">lepB</name>
    <name evidence="7" type="ORF">DWZ95_06830</name>
</gene>
<proteinExistence type="inferred from homology"/>
<dbReference type="PANTHER" id="PTHR43390">
    <property type="entry name" value="SIGNAL PEPTIDASE I"/>
    <property type="match status" value="1"/>
</dbReference>
<dbReference type="Proteomes" id="UP000285013">
    <property type="component" value="Unassembled WGS sequence"/>
</dbReference>
<dbReference type="NCBIfam" id="TIGR02227">
    <property type="entry name" value="sigpep_I_bact"/>
    <property type="match status" value="1"/>
</dbReference>
<evidence type="ECO:0000313" key="7">
    <source>
        <dbReference type="EMBL" id="RHL94346.1"/>
    </source>
</evidence>
<organism evidence="7 8">
    <name type="scientific">Bacteroides intestinalis</name>
    <dbReference type="NCBI Taxonomy" id="329854"/>
    <lineage>
        <taxon>Bacteria</taxon>
        <taxon>Pseudomonadati</taxon>
        <taxon>Bacteroidota</taxon>
        <taxon>Bacteroidia</taxon>
        <taxon>Bacteroidales</taxon>
        <taxon>Bacteroidaceae</taxon>
        <taxon>Bacteroides</taxon>
    </lineage>
</organism>
<comment type="caution">
    <text evidence="7">The sequence shown here is derived from an EMBL/GenBank/DDBJ whole genome shotgun (WGS) entry which is preliminary data.</text>
</comment>
<dbReference type="EC" id="3.4.21.89" evidence="5"/>
<keyword evidence="4 5" id="KW-0378">Hydrolase</keyword>
<evidence type="ECO:0000256" key="1">
    <source>
        <dbReference type="ARBA" id="ARBA00009370"/>
    </source>
</evidence>
<keyword evidence="5" id="KW-0812">Transmembrane</keyword>
<evidence type="ECO:0000259" key="6">
    <source>
        <dbReference type="Pfam" id="PF10502"/>
    </source>
</evidence>
<evidence type="ECO:0000256" key="5">
    <source>
        <dbReference type="RuleBase" id="RU362042"/>
    </source>
</evidence>
<evidence type="ECO:0000313" key="8">
    <source>
        <dbReference type="Proteomes" id="UP000285013"/>
    </source>
</evidence>
<comment type="similarity">
    <text evidence="1 5">Belongs to the peptidase S26 family.</text>
</comment>
<dbReference type="Gene3D" id="2.10.109.10">
    <property type="entry name" value="Umud Fragment, subunit A"/>
    <property type="match status" value="1"/>
</dbReference>
<reference evidence="7 8" key="1">
    <citation type="submission" date="2018-08" db="EMBL/GenBank/DDBJ databases">
        <title>A genome reference for cultivated species of the human gut microbiota.</title>
        <authorList>
            <person name="Zou Y."/>
            <person name="Xue W."/>
            <person name="Luo G."/>
        </authorList>
    </citation>
    <scope>NUCLEOTIDE SEQUENCE [LARGE SCALE GENOMIC DNA]</scope>
    <source>
        <strain evidence="7 8">AF36-16BH</strain>
    </source>
</reference>
<comment type="catalytic activity">
    <reaction evidence="5">
        <text>Cleavage of hydrophobic, N-terminal signal or leader sequences from secreted and periplasmic proteins.</text>
        <dbReference type="EC" id="3.4.21.89"/>
    </reaction>
</comment>
<dbReference type="GO" id="GO:0004252">
    <property type="term" value="F:serine-type endopeptidase activity"/>
    <property type="evidence" value="ECO:0007669"/>
    <property type="project" value="InterPro"/>
</dbReference>
<dbReference type="InterPro" id="IPR000223">
    <property type="entry name" value="Pept_S26A_signal_pept_1"/>
</dbReference>
<evidence type="ECO:0000256" key="2">
    <source>
        <dbReference type="ARBA" id="ARBA00019232"/>
    </source>
</evidence>
<protein>
    <recommendedName>
        <fullName evidence="2 5">Signal peptidase I</fullName>
        <ecNumber evidence="5">3.4.21.89</ecNumber>
    </recommendedName>
</protein>